<evidence type="ECO:0000256" key="1">
    <source>
        <dbReference type="SAM" id="MobiDB-lite"/>
    </source>
</evidence>
<protein>
    <submittedName>
        <fullName evidence="3">Cupin domain containing protein</fullName>
    </submittedName>
</protein>
<dbReference type="PANTHER" id="PTHR43698">
    <property type="entry name" value="RIBD C-TERMINAL DOMAIN CONTAINING PROTEIN"/>
    <property type="match status" value="1"/>
</dbReference>
<dbReference type="InterPro" id="IPR011051">
    <property type="entry name" value="RmlC_Cupin_sf"/>
</dbReference>
<dbReference type="RefSeq" id="WP_347721436.1">
    <property type="nucleotide sequence ID" value="NZ_CP104395.1"/>
</dbReference>
<name>A0ABY8CFV0_9ARCH</name>
<dbReference type="PANTHER" id="PTHR43698:SF1">
    <property type="entry name" value="BLL4564 PROTEIN"/>
    <property type="match status" value="1"/>
</dbReference>
<sequence>MKVASTSEKQELEHPVQVGTPLISEPVSDEFENTGVDAAEVTFRPGERTKFHTHAGVQILYITEGVGIVATRDEEQEVSEGDLVIFPEGEEHWHGNTDEAEENFSHIHFLAESKDGELEIQEAP</sequence>
<dbReference type="InterPro" id="IPR014710">
    <property type="entry name" value="RmlC-like_jellyroll"/>
</dbReference>
<dbReference type="EMBL" id="CP104395">
    <property type="protein sequence ID" value="WEL19595.1"/>
    <property type="molecule type" value="Genomic_DNA"/>
</dbReference>
<dbReference type="InterPro" id="IPR013096">
    <property type="entry name" value="Cupin_2"/>
</dbReference>
<gene>
    <name evidence="3" type="ORF">SVXNc_0579</name>
</gene>
<dbReference type="Proteomes" id="UP001218034">
    <property type="component" value="Chromosome"/>
</dbReference>
<proteinExistence type="predicted"/>
<dbReference type="SUPFAM" id="SSF51182">
    <property type="entry name" value="RmlC-like cupins"/>
    <property type="match status" value="1"/>
</dbReference>
<feature type="domain" description="Cupin type-2" evidence="2">
    <location>
        <begin position="40"/>
        <end position="100"/>
    </location>
</feature>
<feature type="region of interest" description="Disordered" evidence="1">
    <location>
        <begin position="1"/>
        <end position="27"/>
    </location>
</feature>
<dbReference type="Pfam" id="PF07883">
    <property type="entry name" value="Cupin_2"/>
    <property type="match status" value="1"/>
</dbReference>
<organism evidence="3 4">
    <name type="scientific">Candidatus Nanohalococcus occultus</name>
    <dbReference type="NCBI Taxonomy" id="2978047"/>
    <lineage>
        <taxon>Archaea</taxon>
        <taxon>Candidatus Nanohalarchaeota</taxon>
        <taxon>Candidatus Nanohalarchaeota incertae sedis</taxon>
        <taxon>Candidatus Nanohalococcus</taxon>
    </lineage>
</organism>
<keyword evidence="4" id="KW-1185">Reference proteome</keyword>
<dbReference type="GeneID" id="90590017"/>
<reference evidence="3 4" key="1">
    <citation type="submission" date="2022-09" db="EMBL/GenBank/DDBJ databases">
        <title>Xylan utilization by haloarchaea-nanohaloarchaea associations.</title>
        <authorList>
            <person name="Yakimov M."/>
        </authorList>
    </citation>
    <scope>NUCLEOTIDE SEQUENCE [LARGE SCALE GENOMIC DNA]</scope>
    <source>
        <strain evidence="3 4">SVXNc</strain>
    </source>
</reference>
<accession>A0ABY8CFV0</accession>
<evidence type="ECO:0000313" key="4">
    <source>
        <dbReference type="Proteomes" id="UP001218034"/>
    </source>
</evidence>
<evidence type="ECO:0000259" key="2">
    <source>
        <dbReference type="Pfam" id="PF07883"/>
    </source>
</evidence>
<dbReference type="Gene3D" id="2.60.120.10">
    <property type="entry name" value="Jelly Rolls"/>
    <property type="match status" value="1"/>
</dbReference>
<evidence type="ECO:0000313" key="3">
    <source>
        <dbReference type="EMBL" id="WEL19595.1"/>
    </source>
</evidence>